<accession>A0A2C6KFM5</accession>
<feature type="compositionally biased region" description="Low complexity" evidence="1">
    <location>
        <begin position="244"/>
        <end position="258"/>
    </location>
</feature>
<feature type="region of interest" description="Disordered" evidence="1">
    <location>
        <begin position="233"/>
        <end position="258"/>
    </location>
</feature>
<keyword evidence="3" id="KW-1185">Reference proteome</keyword>
<dbReference type="RefSeq" id="XP_067917211.1">
    <property type="nucleotide sequence ID" value="XM_068070816.1"/>
</dbReference>
<sequence>MAGSVQHQVAASPYSFSATISTCRNAAGYPAPQVAMNAQGQWRHSSIIVLSSVGLALSLPLLVHGNLSVAVRQGGPRDLSSGGADVTLPDLSKTYVCGGQPIGKDKSTKMVLTAVSGMKFKCATNLTLGPASKSENFPDVYLYKSETSSCDTEKKAATLDSLVTGAKLTKSEPTEPVSSSDPVYTLTYTAAPDKPQTLCYTCNTTAEMNYKLTPAQASTVECTILINVTAKAEGTNGDTDPDVGSTTKPPTSTSGAGGMKASAATAAIGFLLVLSRL</sequence>
<name>A0A2C6KFM5_9APIC</name>
<dbReference type="EMBL" id="MIGC01008047">
    <property type="protein sequence ID" value="PHJ15478.1"/>
    <property type="molecule type" value="Genomic_DNA"/>
</dbReference>
<dbReference type="AlphaFoldDB" id="A0A2C6KFM5"/>
<organism evidence="2 3">
    <name type="scientific">Cystoisospora suis</name>
    <dbReference type="NCBI Taxonomy" id="483139"/>
    <lineage>
        <taxon>Eukaryota</taxon>
        <taxon>Sar</taxon>
        <taxon>Alveolata</taxon>
        <taxon>Apicomplexa</taxon>
        <taxon>Conoidasida</taxon>
        <taxon>Coccidia</taxon>
        <taxon>Eucoccidiorida</taxon>
        <taxon>Eimeriorina</taxon>
        <taxon>Sarcocystidae</taxon>
        <taxon>Cystoisospora</taxon>
    </lineage>
</organism>
<dbReference type="InterPro" id="IPR036755">
    <property type="entry name" value="SRS_dom_sf"/>
</dbReference>
<evidence type="ECO:0000313" key="2">
    <source>
        <dbReference type="EMBL" id="PHJ15478.1"/>
    </source>
</evidence>
<protein>
    <submittedName>
        <fullName evidence="2">Sag-related sequence srs11</fullName>
    </submittedName>
</protein>
<dbReference type="GeneID" id="94434027"/>
<dbReference type="Gene3D" id="2.60.40.1320">
    <property type="entry name" value="SRS domain"/>
    <property type="match status" value="1"/>
</dbReference>
<gene>
    <name evidence="2" type="ORF">CSUI_010714</name>
</gene>
<dbReference type="Proteomes" id="UP000221165">
    <property type="component" value="Unassembled WGS sequence"/>
</dbReference>
<evidence type="ECO:0000313" key="3">
    <source>
        <dbReference type="Proteomes" id="UP000221165"/>
    </source>
</evidence>
<evidence type="ECO:0000256" key="1">
    <source>
        <dbReference type="SAM" id="MobiDB-lite"/>
    </source>
</evidence>
<dbReference type="VEuPathDB" id="ToxoDB:CSUI_010714"/>
<reference evidence="2 3" key="1">
    <citation type="journal article" date="2017" name="Int. J. Parasitol.">
        <title>The genome of the protozoan parasite Cystoisospora suis and a reverse vaccinology approach to identify vaccine candidates.</title>
        <authorList>
            <person name="Palmieri N."/>
            <person name="Shrestha A."/>
            <person name="Ruttkowski B."/>
            <person name="Beck T."/>
            <person name="Vogl C."/>
            <person name="Tomley F."/>
            <person name="Blake D.P."/>
            <person name="Joachim A."/>
        </authorList>
    </citation>
    <scope>NUCLEOTIDE SEQUENCE [LARGE SCALE GENOMIC DNA]</scope>
    <source>
        <strain evidence="2 3">Wien I</strain>
    </source>
</reference>
<comment type="caution">
    <text evidence="2">The sequence shown here is derived from an EMBL/GenBank/DDBJ whole genome shotgun (WGS) entry which is preliminary data.</text>
</comment>
<proteinExistence type="predicted"/>